<keyword evidence="1" id="KW-0812">Transmembrane</keyword>
<comment type="caution">
    <text evidence="2">The sequence shown here is derived from an EMBL/GenBank/DDBJ whole genome shotgun (WGS) entry which is preliminary data.</text>
</comment>
<evidence type="ECO:0000313" key="2">
    <source>
        <dbReference type="EMBL" id="NLV14362.1"/>
    </source>
</evidence>
<organism evidence="2 3">
    <name type="scientific">Haloarcula argentinensis</name>
    <dbReference type="NCBI Taxonomy" id="43776"/>
    <lineage>
        <taxon>Archaea</taxon>
        <taxon>Methanobacteriati</taxon>
        <taxon>Methanobacteriota</taxon>
        <taxon>Stenosarchaea group</taxon>
        <taxon>Halobacteria</taxon>
        <taxon>Halobacteriales</taxon>
        <taxon>Haloarculaceae</taxon>
        <taxon>Haloarcula</taxon>
    </lineage>
</organism>
<keyword evidence="1" id="KW-1133">Transmembrane helix</keyword>
<gene>
    <name evidence="2" type="ORF">GOC77_13930</name>
</gene>
<dbReference type="Proteomes" id="UP000641625">
    <property type="component" value="Unassembled WGS sequence"/>
</dbReference>
<name>A0A847U7V7_HALAR</name>
<sequence length="85" mass="8813">MSASTSVDFGLDITDPGTWVPFIWSFGTKAAGVGTPAEQIVASITIAAVAIAASYLTLGATLIVVIPALFFAFVGFVRLFWGMVA</sequence>
<dbReference type="EMBL" id="WOWA01000007">
    <property type="protein sequence ID" value="NLV14362.1"/>
    <property type="molecule type" value="Genomic_DNA"/>
</dbReference>
<reference evidence="2" key="1">
    <citation type="submission" date="2019-12" db="EMBL/GenBank/DDBJ databases">
        <title>Whole genome sequencing of Haloarcula argentinensis strain pws5.</title>
        <authorList>
            <person name="Verma D.K."/>
            <person name="Gopal K."/>
            <person name="Prasad E.S."/>
        </authorList>
    </citation>
    <scope>NUCLEOTIDE SEQUENCE</scope>
    <source>
        <strain evidence="2">Pws5</strain>
    </source>
</reference>
<accession>A0A847U7V7</accession>
<dbReference type="RefSeq" id="WP_170097788.1">
    <property type="nucleotide sequence ID" value="NZ_WOWA01000007.1"/>
</dbReference>
<keyword evidence="1" id="KW-0472">Membrane</keyword>
<evidence type="ECO:0000256" key="1">
    <source>
        <dbReference type="SAM" id="Phobius"/>
    </source>
</evidence>
<dbReference type="AlphaFoldDB" id="A0A847U7V7"/>
<evidence type="ECO:0000313" key="3">
    <source>
        <dbReference type="Proteomes" id="UP000641625"/>
    </source>
</evidence>
<protein>
    <submittedName>
        <fullName evidence="2">Uncharacterized protein</fullName>
    </submittedName>
</protein>
<feature type="transmembrane region" description="Helical" evidence="1">
    <location>
        <begin position="62"/>
        <end position="81"/>
    </location>
</feature>
<proteinExistence type="predicted"/>